<proteinExistence type="predicted"/>
<evidence type="ECO:0000313" key="3">
    <source>
        <dbReference type="Proteomes" id="UP000091918"/>
    </source>
</evidence>
<protein>
    <recommendedName>
        <fullName evidence="4">HNH nuclease domain-containing protein</fullName>
    </recommendedName>
</protein>
<feature type="compositionally biased region" description="Polar residues" evidence="1">
    <location>
        <begin position="16"/>
        <end position="41"/>
    </location>
</feature>
<name>A0A1B7NQY7_9EURO</name>
<dbReference type="Proteomes" id="UP000091918">
    <property type="component" value="Unassembled WGS sequence"/>
</dbReference>
<dbReference type="OrthoDB" id="5416097at2759"/>
<keyword evidence="3" id="KW-1185">Reference proteome</keyword>
<gene>
    <name evidence="2" type="ORF">ACJ72_06484</name>
</gene>
<organism evidence="2 3">
    <name type="scientific">Emergomyces africanus</name>
    <dbReference type="NCBI Taxonomy" id="1955775"/>
    <lineage>
        <taxon>Eukaryota</taxon>
        <taxon>Fungi</taxon>
        <taxon>Dikarya</taxon>
        <taxon>Ascomycota</taxon>
        <taxon>Pezizomycotina</taxon>
        <taxon>Eurotiomycetes</taxon>
        <taxon>Eurotiomycetidae</taxon>
        <taxon>Onygenales</taxon>
        <taxon>Ajellomycetaceae</taxon>
        <taxon>Emergomyces</taxon>
    </lineage>
</organism>
<reference evidence="2 3" key="1">
    <citation type="submission" date="2015-07" db="EMBL/GenBank/DDBJ databases">
        <title>Emmonsia species relationships and genome sequence.</title>
        <authorList>
            <person name="Cuomo C.A."/>
            <person name="Schwartz I.S."/>
            <person name="Kenyon C."/>
            <person name="de Hoog G.S."/>
            <person name="Govender N.P."/>
            <person name="Botha A."/>
            <person name="Moreno L."/>
            <person name="de Vries M."/>
            <person name="Munoz J.F."/>
            <person name="Stielow J.B."/>
        </authorList>
    </citation>
    <scope>NUCLEOTIDE SEQUENCE [LARGE SCALE GENOMIC DNA]</scope>
    <source>
        <strain evidence="2 3">CBS 136260</strain>
    </source>
</reference>
<dbReference type="AlphaFoldDB" id="A0A1B7NQY7"/>
<evidence type="ECO:0000256" key="1">
    <source>
        <dbReference type="SAM" id="MobiDB-lite"/>
    </source>
</evidence>
<accession>A0A1B7NQY7</accession>
<feature type="region of interest" description="Disordered" evidence="1">
    <location>
        <begin position="16"/>
        <end position="79"/>
    </location>
</feature>
<sequence>MVRTASNVDSINWCQKSRASSRVPSVHTPSPLSHGQIQPSSLKLVAATGTKRQTSEEPDDTDIPHSPTKRRRLTTDSSDRRSLYMSDLCKNRDENKGIVTKFERPTDAVHIVLFSFNQQNSRASFFELLRIIWPRRFEKWQSIVNNGTEFTLTPTLRRCHSIGLFSLQPVEASSDGK</sequence>
<evidence type="ECO:0008006" key="4">
    <source>
        <dbReference type="Google" id="ProtNLM"/>
    </source>
</evidence>
<dbReference type="EMBL" id="LGUA01001117">
    <property type="protein sequence ID" value="OAX79199.1"/>
    <property type="molecule type" value="Genomic_DNA"/>
</dbReference>
<comment type="caution">
    <text evidence="2">The sequence shown here is derived from an EMBL/GenBank/DDBJ whole genome shotgun (WGS) entry which is preliminary data.</text>
</comment>
<evidence type="ECO:0000313" key="2">
    <source>
        <dbReference type="EMBL" id="OAX79199.1"/>
    </source>
</evidence>